<comment type="caution">
    <text evidence="9">The sequence shown here is derived from an EMBL/GenBank/DDBJ whole genome shotgun (WGS) entry which is preliminary data.</text>
</comment>
<dbReference type="PANTHER" id="PTHR11142">
    <property type="entry name" value="PSEUDOURIDYLATE SYNTHASE"/>
    <property type="match status" value="1"/>
</dbReference>
<dbReference type="GO" id="GO:0031119">
    <property type="term" value="P:tRNA pseudouridine synthesis"/>
    <property type="evidence" value="ECO:0007669"/>
    <property type="project" value="UniProtKB-UniRule"/>
</dbReference>
<evidence type="ECO:0000256" key="5">
    <source>
        <dbReference type="PIRSR" id="PIRSR001430-1"/>
    </source>
</evidence>
<comment type="caution">
    <text evidence="4">Lacks conserved residue(s) required for the propagation of feature annotation.</text>
</comment>
<dbReference type="InterPro" id="IPR001406">
    <property type="entry name" value="PsdUridine_synth_TruA"/>
</dbReference>
<evidence type="ECO:0000256" key="4">
    <source>
        <dbReference type="HAMAP-Rule" id="MF_00171"/>
    </source>
</evidence>
<organism evidence="9 10">
    <name type="scientific">Phaeocystidibacter marisrubri</name>
    <dbReference type="NCBI Taxonomy" id="1577780"/>
    <lineage>
        <taxon>Bacteria</taxon>
        <taxon>Pseudomonadati</taxon>
        <taxon>Bacteroidota</taxon>
        <taxon>Flavobacteriia</taxon>
        <taxon>Flavobacteriales</taxon>
        <taxon>Phaeocystidibacteraceae</taxon>
        <taxon>Phaeocystidibacter</taxon>
    </lineage>
</organism>
<dbReference type="RefSeq" id="WP_151691919.1">
    <property type="nucleotide sequence ID" value="NZ_BMGX01000002.1"/>
</dbReference>
<dbReference type="PIRSF" id="PIRSF001430">
    <property type="entry name" value="tRNA_psdUrid_synth"/>
    <property type="match status" value="1"/>
</dbReference>
<comment type="subunit">
    <text evidence="4">Homodimer.</text>
</comment>
<feature type="binding site" evidence="4 6">
    <location>
        <position position="120"/>
    </location>
    <ligand>
        <name>substrate</name>
    </ligand>
</feature>
<dbReference type="PANTHER" id="PTHR11142:SF0">
    <property type="entry name" value="TRNA PSEUDOURIDINE SYNTHASE-LIKE 1"/>
    <property type="match status" value="1"/>
</dbReference>
<accession>A0A6L3ZIE9</accession>
<keyword evidence="10" id="KW-1185">Reference proteome</keyword>
<keyword evidence="3 4" id="KW-0413">Isomerase</keyword>
<comment type="catalytic activity">
    <reaction evidence="4 7">
        <text>uridine(38/39/40) in tRNA = pseudouridine(38/39/40) in tRNA</text>
        <dbReference type="Rhea" id="RHEA:22376"/>
        <dbReference type="Rhea" id="RHEA-COMP:10085"/>
        <dbReference type="Rhea" id="RHEA-COMP:10087"/>
        <dbReference type="ChEBI" id="CHEBI:65314"/>
        <dbReference type="ChEBI" id="CHEBI:65315"/>
        <dbReference type="EC" id="5.4.99.12"/>
    </reaction>
</comment>
<dbReference type="HAMAP" id="MF_00171">
    <property type="entry name" value="TruA"/>
    <property type="match status" value="1"/>
</dbReference>
<dbReference type="GO" id="GO:0160147">
    <property type="term" value="F:tRNA pseudouridine(38-40) synthase activity"/>
    <property type="evidence" value="ECO:0007669"/>
    <property type="project" value="UniProtKB-EC"/>
</dbReference>
<feature type="domain" description="Pseudouridine synthase I TruA alpha/beta" evidence="8">
    <location>
        <begin position="18"/>
        <end position="113"/>
    </location>
</feature>
<evidence type="ECO:0000256" key="1">
    <source>
        <dbReference type="ARBA" id="ARBA00009375"/>
    </source>
</evidence>
<protein>
    <recommendedName>
        <fullName evidence="4">tRNA pseudouridine synthase A</fullName>
        <ecNumber evidence="4">5.4.99.12</ecNumber>
    </recommendedName>
    <alternativeName>
        <fullName evidence="4">tRNA pseudouridine(38-40) synthase</fullName>
    </alternativeName>
    <alternativeName>
        <fullName evidence="4">tRNA pseudouridylate synthase I</fullName>
    </alternativeName>
    <alternativeName>
        <fullName evidence="4">tRNA-uridine isomerase I</fullName>
    </alternativeName>
</protein>
<proteinExistence type="inferred from homology"/>
<evidence type="ECO:0000259" key="8">
    <source>
        <dbReference type="Pfam" id="PF01416"/>
    </source>
</evidence>
<dbReference type="GO" id="GO:0003723">
    <property type="term" value="F:RNA binding"/>
    <property type="evidence" value="ECO:0007669"/>
    <property type="project" value="InterPro"/>
</dbReference>
<dbReference type="InterPro" id="IPR020094">
    <property type="entry name" value="TruA/RsuA/RluB/E/F_N"/>
</dbReference>
<dbReference type="FunFam" id="3.30.70.580:FF:000001">
    <property type="entry name" value="tRNA pseudouridine synthase A"/>
    <property type="match status" value="1"/>
</dbReference>
<evidence type="ECO:0000256" key="3">
    <source>
        <dbReference type="ARBA" id="ARBA00023235"/>
    </source>
</evidence>
<feature type="active site" description="Nucleophile" evidence="4 5">
    <location>
        <position position="61"/>
    </location>
</feature>
<name>A0A6L3ZIE9_9FLAO</name>
<dbReference type="CDD" id="cd02570">
    <property type="entry name" value="PseudoU_synth_EcTruA"/>
    <property type="match status" value="1"/>
</dbReference>
<dbReference type="InterPro" id="IPR020103">
    <property type="entry name" value="PsdUridine_synth_cat_dom_sf"/>
</dbReference>
<dbReference type="Gene3D" id="3.30.70.580">
    <property type="entry name" value="Pseudouridine synthase I, catalytic domain, N-terminal subdomain"/>
    <property type="match status" value="1"/>
</dbReference>
<gene>
    <name evidence="4 9" type="primary">truA</name>
    <name evidence="9" type="ORF">F8C82_02850</name>
</gene>
<evidence type="ECO:0000256" key="6">
    <source>
        <dbReference type="PIRSR" id="PIRSR001430-2"/>
    </source>
</evidence>
<comment type="function">
    <text evidence="4">Formation of pseudouridine at positions 38, 39 and 40 in the anticodon stem and loop of transfer RNAs.</text>
</comment>
<dbReference type="InterPro" id="IPR020095">
    <property type="entry name" value="PsdUridine_synth_TruA_C"/>
</dbReference>
<dbReference type="OrthoDB" id="9811823at2"/>
<feature type="domain" description="Pseudouridine synthase I TruA alpha/beta" evidence="8">
    <location>
        <begin position="151"/>
        <end position="253"/>
    </location>
</feature>
<dbReference type="EMBL" id="WBVQ01000001">
    <property type="protein sequence ID" value="KAB2817348.1"/>
    <property type="molecule type" value="Genomic_DNA"/>
</dbReference>
<dbReference type="SUPFAM" id="SSF55120">
    <property type="entry name" value="Pseudouridine synthase"/>
    <property type="match status" value="1"/>
</dbReference>
<dbReference type="Proteomes" id="UP000484164">
    <property type="component" value="Unassembled WGS sequence"/>
</dbReference>
<dbReference type="EC" id="5.4.99.12" evidence="4"/>
<reference evidence="9 10" key="1">
    <citation type="submission" date="2019-10" db="EMBL/GenBank/DDBJ databases">
        <title>Genome sequence of Phaeocystidibacter marisrubri JCM30614 (type strain).</title>
        <authorList>
            <person name="Bowman J.P."/>
        </authorList>
    </citation>
    <scope>NUCLEOTIDE SEQUENCE [LARGE SCALE GENOMIC DNA]</scope>
    <source>
        <strain evidence="9 10">JCM 30614</strain>
    </source>
</reference>
<evidence type="ECO:0000256" key="2">
    <source>
        <dbReference type="ARBA" id="ARBA00022694"/>
    </source>
</evidence>
<dbReference type="Pfam" id="PF01416">
    <property type="entry name" value="PseudoU_synth_1"/>
    <property type="match status" value="2"/>
</dbReference>
<keyword evidence="2 4" id="KW-0819">tRNA processing</keyword>
<dbReference type="NCBIfam" id="TIGR00071">
    <property type="entry name" value="hisT_truA"/>
    <property type="match status" value="1"/>
</dbReference>
<dbReference type="Gene3D" id="3.30.70.660">
    <property type="entry name" value="Pseudouridine synthase I, catalytic domain, C-terminal subdomain"/>
    <property type="match status" value="1"/>
</dbReference>
<evidence type="ECO:0000313" key="10">
    <source>
        <dbReference type="Proteomes" id="UP000484164"/>
    </source>
</evidence>
<evidence type="ECO:0000313" key="9">
    <source>
        <dbReference type="EMBL" id="KAB2817348.1"/>
    </source>
</evidence>
<dbReference type="InterPro" id="IPR020097">
    <property type="entry name" value="PsdUridine_synth_TruA_a/b_dom"/>
</dbReference>
<sequence>MSETTNKPTAHRYFVELSYDGTAFHGWQVQPNARSVQGELIDAFSTFFREEVYVVGAGRTDTGVHASHMVAHFELHNPIESPEDAVYKLNRFLSEEIALQEIYEVKVEAHARFSATERAYEYVLSRVKNPFATKYAWQFQRELNFAQMNQAASLLLEHNDFACFCKADSDVNTTLCDVRTAHWERDGDTWIFHIAADRFLRNMVRAIVGTLVEVGEGKHTIEEFKSILESGSRSKAGTSAPAGGLFLSKVSYPSDIRTTHT</sequence>
<comment type="similarity">
    <text evidence="1 4 7">Belongs to the tRNA pseudouridine synthase TruA family.</text>
</comment>
<dbReference type="AlphaFoldDB" id="A0A6L3ZIE9"/>
<evidence type="ECO:0000256" key="7">
    <source>
        <dbReference type="RuleBase" id="RU003792"/>
    </source>
</evidence>